<evidence type="ECO:0000313" key="3">
    <source>
        <dbReference type="Proteomes" id="UP000340077"/>
    </source>
</evidence>
<evidence type="ECO:0000313" key="2">
    <source>
        <dbReference type="EMBL" id="GBO84613.1"/>
    </source>
</evidence>
<protein>
    <submittedName>
        <fullName evidence="2">Uncharacterized protein</fullName>
    </submittedName>
</protein>
<dbReference type="EMBL" id="BGZH01000001">
    <property type="protein sequence ID" value="GBO84613.1"/>
    <property type="molecule type" value="Genomic_DNA"/>
</dbReference>
<name>A0A5M3PNX5_9GAMM</name>
<dbReference type="AlphaFoldDB" id="A0A5M3PNX5"/>
<comment type="caution">
    <text evidence="2">The sequence shown here is derived from an EMBL/GenBank/DDBJ whole genome shotgun (WGS) entry which is preliminary data.</text>
</comment>
<accession>A0A5M3PNX5</accession>
<sequence length="103" mass="10622">MQDAQQKCRMRVLSLLMILALGLISLPAYASDANPAPLFCESGLCPLLSDVTSDGGLEGGLSDGNHSQGFSLHQNGILSGIKGFSGLVHCASFPVLPQAPPAT</sequence>
<evidence type="ECO:0000256" key="1">
    <source>
        <dbReference type="SAM" id="SignalP"/>
    </source>
</evidence>
<keyword evidence="3" id="KW-1185">Reference proteome</keyword>
<feature type="signal peptide" evidence="1">
    <location>
        <begin position="1"/>
        <end position="30"/>
    </location>
</feature>
<dbReference type="Proteomes" id="UP000340077">
    <property type="component" value="Unassembled WGS sequence"/>
</dbReference>
<reference evidence="2 3" key="1">
    <citation type="journal article" date="2019" name="J. Gen. Appl. Microbiol.">
        <title>Aerobic degradation of cis-dichloroethene by the marine bacterium Marinobacter salsuginis strain 5N-3.</title>
        <authorList>
            <person name="Inoue Y."/>
            <person name="Fukunaga Y."/>
            <person name="Katsumata H."/>
            <person name="Ohji S."/>
            <person name="Hosoyama A."/>
            <person name="Mori K."/>
            <person name="Ando K."/>
        </authorList>
    </citation>
    <scope>NUCLEOTIDE SEQUENCE [LARGE SCALE GENOMIC DNA]</scope>
    <source>
        <strain evidence="2 3">5N-3</strain>
    </source>
</reference>
<organism evidence="2 3">
    <name type="scientific">Marinobacter salsuginis</name>
    <dbReference type="NCBI Taxonomy" id="418719"/>
    <lineage>
        <taxon>Bacteria</taxon>
        <taxon>Pseudomonadati</taxon>
        <taxon>Pseudomonadota</taxon>
        <taxon>Gammaproteobacteria</taxon>
        <taxon>Pseudomonadales</taxon>
        <taxon>Marinobacteraceae</taxon>
        <taxon>Marinobacter</taxon>
    </lineage>
</organism>
<gene>
    <name evidence="2" type="ORF">MS5N3_20640</name>
</gene>
<dbReference type="RefSeq" id="WP_153634256.1">
    <property type="nucleotide sequence ID" value="NZ_BGZH01000001.1"/>
</dbReference>
<keyword evidence="1" id="KW-0732">Signal</keyword>
<proteinExistence type="predicted"/>
<feature type="chain" id="PRO_5024356054" evidence="1">
    <location>
        <begin position="31"/>
        <end position="103"/>
    </location>
</feature>